<accession>A0A822GF85</accession>
<reference evidence="1" key="1">
    <citation type="submission" date="2021-02" db="EMBL/GenBank/DDBJ databases">
        <authorList>
            <person name="Nowell W R."/>
        </authorList>
    </citation>
    <scope>NUCLEOTIDE SEQUENCE</scope>
</reference>
<dbReference type="EMBL" id="CAJOBR010093123">
    <property type="protein sequence ID" value="CAF5143722.1"/>
    <property type="molecule type" value="Genomic_DNA"/>
</dbReference>
<protein>
    <submittedName>
        <fullName evidence="1">Uncharacterized protein</fullName>
    </submittedName>
</protein>
<name>A0A822GF85_9BILA</name>
<evidence type="ECO:0000313" key="1">
    <source>
        <dbReference type="EMBL" id="CAF5143722.1"/>
    </source>
</evidence>
<sequence>MKSSHDVLASSSIASFSSSIDPTFKPILFENSFYKQPSHDLWAFKPMKET</sequence>
<dbReference type="AlphaFoldDB" id="A0A822GF85"/>
<comment type="caution">
    <text evidence="1">The sequence shown here is derived from an EMBL/GenBank/DDBJ whole genome shotgun (WGS) entry which is preliminary data.</text>
</comment>
<evidence type="ECO:0000313" key="2">
    <source>
        <dbReference type="Proteomes" id="UP000663848"/>
    </source>
</evidence>
<gene>
    <name evidence="1" type="ORF">QYT958_LOCUS47946</name>
</gene>
<proteinExistence type="predicted"/>
<feature type="non-terminal residue" evidence="1">
    <location>
        <position position="50"/>
    </location>
</feature>
<dbReference type="Proteomes" id="UP000663848">
    <property type="component" value="Unassembled WGS sequence"/>
</dbReference>
<organism evidence="1 2">
    <name type="scientific">Rotaria socialis</name>
    <dbReference type="NCBI Taxonomy" id="392032"/>
    <lineage>
        <taxon>Eukaryota</taxon>
        <taxon>Metazoa</taxon>
        <taxon>Spiralia</taxon>
        <taxon>Gnathifera</taxon>
        <taxon>Rotifera</taxon>
        <taxon>Eurotatoria</taxon>
        <taxon>Bdelloidea</taxon>
        <taxon>Philodinida</taxon>
        <taxon>Philodinidae</taxon>
        <taxon>Rotaria</taxon>
    </lineage>
</organism>